<reference evidence="2" key="1">
    <citation type="submission" date="2017-02" db="EMBL/GenBank/DDBJ databases">
        <authorList>
            <person name="Varghese N."/>
            <person name="Submissions S."/>
        </authorList>
    </citation>
    <scope>NUCLEOTIDE SEQUENCE [LARGE SCALE GENOMIC DNA]</scope>
    <source>
        <strain evidence="2">VKM Ac-2052</strain>
    </source>
</reference>
<sequence length="101" mass="10975">MTTELGVDTGAVTDHPNPLLTHVREALEHDRVAVQRLSVELCAELLPTFMRDDAPGWQGIARRSFDTRCEHVAADLRRVSSTLDEIAGALAGAIERIGSTP</sequence>
<proteinExistence type="predicted"/>
<gene>
    <name evidence="1" type="ORF">SAMN06295879_2281</name>
</gene>
<organism evidence="1 2">
    <name type="scientific">Agreia bicolorata</name>
    <dbReference type="NCBI Taxonomy" id="110935"/>
    <lineage>
        <taxon>Bacteria</taxon>
        <taxon>Bacillati</taxon>
        <taxon>Actinomycetota</taxon>
        <taxon>Actinomycetes</taxon>
        <taxon>Micrococcales</taxon>
        <taxon>Microbacteriaceae</taxon>
        <taxon>Agreia</taxon>
    </lineage>
</organism>
<evidence type="ECO:0000313" key="1">
    <source>
        <dbReference type="EMBL" id="SKA96610.1"/>
    </source>
</evidence>
<protein>
    <submittedName>
        <fullName evidence="1">Uncharacterized protein</fullName>
    </submittedName>
</protein>
<accession>A0A1T4Y4D4</accession>
<evidence type="ECO:0000313" key="2">
    <source>
        <dbReference type="Proteomes" id="UP000189735"/>
    </source>
</evidence>
<dbReference type="AlphaFoldDB" id="A0A1T4Y4D4"/>
<dbReference type="EMBL" id="FUYG01000005">
    <property type="protein sequence ID" value="SKA96610.1"/>
    <property type="molecule type" value="Genomic_DNA"/>
</dbReference>
<dbReference type="Proteomes" id="UP000189735">
    <property type="component" value="Unassembled WGS sequence"/>
</dbReference>
<name>A0A1T4Y4D4_9MICO</name>